<keyword evidence="3" id="KW-1185">Reference proteome</keyword>
<reference evidence="2 3" key="1">
    <citation type="submission" date="2024-06" db="EMBL/GenBank/DDBJ databases">
        <title>Genomic Encyclopedia of Type Strains, Phase IV (KMG-IV): sequencing the most valuable type-strain genomes for metagenomic binning, comparative biology and taxonomic classification.</title>
        <authorList>
            <person name="Goeker M."/>
        </authorList>
    </citation>
    <scope>NUCLEOTIDE SEQUENCE [LARGE SCALE GENOMIC DNA]</scope>
    <source>
        <strain evidence="2 3">DSM 29846</strain>
    </source>
</reference>
<dbReference type="EMBL" id="JBEPLM010000007">
    <property type="protein sequence ID" value="MET3594490.1"/>
    <property type="molecule type" value="Genomic_DNA"/>
</dbReference>
<organism evidence="2 3">
    <name type="scientific">Mesorhizobium shonense</name>
    <dbReference type="NCBI Taxonomy" id="1209948"/>
    <lineage>
        <taxon>Bacteria</taxon>
        <taxon>Pseudomonadati</taxon>
        <taxon>Pseudomonadota</taxon>
        <taxon>Alphaproteobacteria</taxon>
        <taxon>Hyphomicrobiales</taxon>
        <taxon>Phyllobacteriaceae</taxon>
        <taxon>Mesorhizobium</taxon>
    </lineage>
</organism>
<dbReference type="Gene3D" id="1.20.120.20">
    <property type="entry name" value="Apolipoprotein"/>
    <property type="match status" value="1"/>
</dbReference>
<gene>
    <name evidence="2" type="ORF">ABID26_003898</name>
</gene>
<feature type="compositionally biased region" description="Basic and acidic residues" evidence="1">
    <location>
        <begin position="1"/>
        <end position="27"/>
    </location>
</feature>
<accession>A0ABV2HV41</accession>
<feature type="compositionally biased region" description="Low complexity" evidence="1">
    <location>
        <begin position="154"/>
        <end position="165"/>
    </location>
</feature>
<feature type="region of interest" description="Disordered" evidence="1">
    <location>
        <begin position="154"/>
        <end position="198"/>
    </location>
</feature>
<evidence type="ECO:0000256" key="1">
    <source>
        <dbReference type="SAM" id="MobiDB-lite"/>
    </source>
</evidence>
<comment type="caution">
    <text evidence="2">The sequence shown here is derived from an EMBL/GenBank/DDBJ whole genome shotgun (WGS) entry which is preliminary data.</text>
</comment>
<proteinExistence type="predicted"/>
<name>A0ABV2HV41_9HYPH</name>
<dbReference type="Proteomes" id="UP001549036">
    <property type="component" value="Unassembled WGS sequence"/>
</dbReference>
<protein>
    <submittedName>
        <fullName evidence="2">Uncharacterized protein YukE</fullName>
    </submittedName>
</protein>
<feature type="compositionally biased region" description="Basic and acidic residues" evidence="1">
    <location>
        <begin position="58"/>
        <end position="67"/>
    </location>
</feature>
<dbReference type="RefSeq" id="WP_292374149.1">
    <property type="nucleotide sequence ID" value="NZ_JBEPLM010000007.1"/>
</dbReference>
<evidence type="ECO:0000313" key="2">
    <source>
        <dbReference type="EMBL" id="MET3594490.1"/>
    </source>
</evidence>
<feature type="region of interest" description="Disordered" evidence="1">
    <location>
        <begin position="1"/>
        <end position="70"/>
    </location>
</feature>
<feature type="compositionally biased region" description="Basic and acidic residues" evidence="1">
    <location>
        <begin position="35"/>
        <end position="44"/>
    </location>
</feature>
<sequence length="198" mass="20701">MQRENDQGRRPADFSKAKSEVSDRVRQEAQSAAEALHDARDEIAQRAGDYASEAQEALSERAEETQRDIGSSLAALGGALRAASDHLANTDQNAASKFMLDAAGGLERLSSSLKQKPFGQVLEDVQSFGRQHPGTLVAGSVLAGLALGRFMKASPPAGQAAAGSGRQTGVRTSESRDNAAPNWGSDGGVPGQAAELER</sequence>
<evidence type="ECO:0000313" key="3">
    <source>
        <dbReference type="Proteomes" id="UP001549036"/>
    </source>
</evidence>